<dbReference type="EMBL" id="NBIV01000043">
    <property type="protein sequence ID" value="PXF46201.1"/>
    <property type="molecule type" value="Genomic_DNA"/>
</dbReference>
<dbReference type="Proteomes" id="UP000247409">
    <property type="component" value="Unassembled WGS sequence"/>
</dbReference>
<name>A0A2V3IVQ7_9FLOR</name>
<comment type="caution">
    <text evidence="2">The sequence shown here is derived from an EMBL/GenBank/DDBJ whole genome shotgun (WGS) entry which is preliminary data.</text>
</comment>
<dbReference type="SUPFAM" id="SSF81383">
    <property type="entry name" value="F-box domain"/>
    <property type="match status" value="1"/>
</dbReference>
<sequence length="548" mass="60233">MGWRCADARLCHLPDSLLTRVLRLLPVADAFALAQCSRRLLALFRLTAREELDAVGLHHRLIPIPRSTSTFHTRDPARLCAAARAAATRLRALRLPLYDSSMPDAHWQVLAVARQYCPALTSLSFVDSHDHVRKTPRITQLDLLHALLPRLSHLCIYSLRCSPKLSTLSLPGFRPSSLALLDIDPALQPQLLAVLPRHVQLTHLALSFAHIPSDTSSFSTTFLHALESCLRHALPALAHLSLFTPIDTSPLDALVADSCSINPDADYFATAVHALHSAKNSPHTKTPLVSLTLGHHHLDPLHSLSRFHFCLSNSSRINLYLPDTYLTHPPCTAANPHPYPQLLAVCITSMSSLLKLPNLYFSALSALSVCPCTTPLDRLISTARTPTPDLAFVRQLCQHAGASLRTLHLRLPITQSSHSCHVLQLLSAALAYSSRVSTLQVSADVLRFPSPLLFSLFSQLPALQHVIVTEALASGPSPLATLPSLLRALRLSCRQLQSVQFQYAAYITNQQRCDDNAISAVREFQSQMPHVRMDDFAELLELSLAGTA</sequence>
<dbReference type="InterPro" id="IPR001810">
    <property type="entry name" value="F-box_dom"/>
</dbReference>
<dbReference type="InterPro" id="IPR036047">
    <property type="entry name" value="F-box-like_dom_sf"/>
</dbReference>
<dbReference type="SUPFAM" id="SSF52047">
    <property type="entry name" value="RNI-like"/>
    <property type="match status" value="1"/>
</dbReference>
<keyword evidence="3" id="KW-1185">Reference proteome</keyword>
<protein>
    <recommendedName>
        <fullName evidence="1">F-box domain-containing protein</fullName>
    </recommendedName>
</protein>
<evidence type="ECO:0000313" key="2">
    <source>
        <dbReference type="EMBL" id="PXF46201.1"/>
    </source>
</evidence>
<dbReference type="Pfam" id="PF00646">
    <property type="entry name" value="F-box"/>
    <property type="match status" value="1"/>
</dbReference>
<dbReference type="AlphaFoldDB" id="A0A2V3IVQ7"/>
<evidence type="ECO:0000259" key="1">
    <source>
        <dbReference type="PROSITE" id="PS50181"/>
    </source>
</evidence>
<evidence type="ECO:0000313" key="3">
    <source>
        <dbReference type="Proteomes" id="UP000247409"/>
    </source>
</evidence>
<accession>A0A2V3IVQ7</accession>
<reference evidence="2 3" key="1">
    <citation type="journal article" date="2018" name="Mol. Biol. Evol.">
        <title>Analysis of the draft genome of the red seaweed Gracilariopsis chorda provides insights into genome size evolution in Rhodophyta.</title>
        <authorList>
            <person name="Lee J."/>
            <person name="Yang E.C."/>
            <person name="Graf L."/>
            <person name="Yang J.H."/>
            <person name="Qiu H."/>
            <person name="Zel Zion U."/>
            <person name="Chan C.X."/>
            <person name="Stephens T.G."/>
            <person name="Weber A.P.M."/>
            <person name="Boo G.H."/>
            <person name="Boo S.M."/>
            <person name="Kim K.M."/>
            <person name="Shin Y."/>
            <person name="Jung M."/>
            <person name="Lee S.J."/>
            <person name="Yim H.S."/>
            <person name="Lee J.H."/>
            <person name="Bhattacharya D."/>
            <person name="Yoon H.S."/>
        </authorList>
    </citation>
    <scope>NUCLEOTIDE SEQUENCE [LARGE SCALE GENOMIC DNA]</scope>
    <source>
        <strain evidence="2 3">SKKU-2015</strain>
        <tissue evidence="2">Whole body</tissue>
    </source>
</reference>
<proteinExistence type="predicted"/>
<gene>
    <name evidence="2" type="ORF">BWQ96_04078</name>
</gene>
<dbReference type="PROSITE" id="PS50181">
    <property type="entry name" value="FBOX"/>
    <property type="match status" value="1"/>
</dbReference>
<organism evidence="2 3">
    <name type="scientific">Gracilariopsis chorda</name>
    <dbReference type="NCBI Taxonomy" id="448386"/>
    <lineage>
        <taxon>Eukaryota</taxon>
        <taxon>Rhodophyta</taxon>
        <taxon>Florideophyceae</taxon>
        <taxon>Rhodymeniophycidae</taxon>
        <taxon>Gracilariales</taxon>
        <taxon>Gracilariaceae</taxon>
        <taxon>Gracilariopsis</taxon>
    </lineage>
</organism>
<feature type="domain" description="F-box" evidence="1">
    <location>
        <begin position="7"/>
        <end position="45"/>
    </location>
</feature>